<dbReference type="Proteomes" id="UP000217507">
    <property type="component" value="Plasmid Plasmid1 dna"/>
</dbReference>
<accession>A0A1Z4KUN1</accession>
<evidence type="ECO:0000313" key="1">
    <source>
        <dbReference type="EMBL" id="BAY72628.1"/>
    </source>
</evidence>
<dbReference type="EMBL" id="AP018217">
    <property type="protein sequence ID" value="BAY72628.1"/>
    <property type="molecule type" value="Genomic_DNA"/>
</dbReference>
<dbReference type="AlphaFoldDB" id="A0A1Z4KUN1"/>
<geneLocation type="plasmid" evidence="1">
    <name>plasmid1</name>
</geneLocation>
<organism evidence="1 2">
    <name type="scientific">Trichormus variabilis NIES-23</name>
    <dbReference type="NCBI Taxonomy" id="1973479"/>
    <lineage>
        <taxon>Bacteria</taxon>
        <taxon>Bacillati</taxon>
        <taxon>Cyanobacteriota</taxon>
        <taxon>Cyanophyceae</taxon>
        <taxon>Nostocales</taxon>
        <taxon>Nostocaceae</taxon>
        <taxon>Trichormus</taxon>
    </lineage>
</organism>
<reference evidence="1 2" key="1">
    <citation type="submission" date="2017-06" db="EMBL/GenBank/DDBJ databases">
        <title>Genome sequencing of cyanobaciteial culture collection at National Institute for Environmental Studies (NIES).</title>
        <authorList>
            <person name="Hirose Y."/>
            <person name="Shimura Y."/>
            <person name="Fujisawa T."/>
            <person name="Nakamura Y."/>
            <person name="Kawachi M."/>
        </authorList>
    </citation>
    <scope>NUCLEOTIDE SEQUENCE [LARGE SCALE GENOMIC DNA]</scope>
    <source>
        <strain evidence="1 2">NIES-23</strain>
        <plasmid evidence="2">Plasmid Plasmid1 dna</plasmid>
    </source>
</reference>
<evidence type="ECO:0000313" key="2">
    <source>
        <dbReference type="Proteomes" id="UP000217507"/>
    </source>
</evidence>
<proteinExistence type="predicted"/>
<protein>
    <submittedName>
        <fullName evidence="1">Uncharacterized protein</fullName>
    </submittedName>
</protein>
<keyword evidence="1" id="KW-0614">Plasmid</keyword>
<gene>
    <name evidence="1" type="ORF">NIES23_54560</name>
</gene>
<name>A0A1Z4KUN1_ANAVA</name>
<sequence length="154" mass="17422">MSDPKQKVISIKRPNDSTDGKVINYLQSHPFEFGMDLPELVMFTLKVYWLPMTLISLGIRGERLKQTGIWVIGHLEAQISSIRRMCEIDNDPVAINSLIKPHIAITTSPEKASVLGSISQTSQFNSDNDQEDELMQMEIPEELKQANQMLGWHG</sequence>